<dbReference type="Pfam" id="PF05627">
    <property type="entry name" value="AvrRpt-cleavage"/>
    <property type="match status" value="2"/>
</dbReference>
<feature type="compositionally biased region" description="Basic and acidic residues" evidence="1">
    <location>
        <begin position="111"/>
        <end position="123"/>
    </location>
</feature>
<evidence type="ECO:0000313" key="3">
    <source>
        <dbReference type="EMBL" id="RLM69479.1"/>
    </source>
</evidence>
<reference evidence="4" key="1">
    <citation type="journal article" date="2019" name="Nat. Commun.">
        <title>The genome of broomcorn millet.</title>
        <authorList>
            <person name="Zou C."/>
            <person name="Miki D."/>
            <person name="Li D."/>
            <person name="Tang Q."/>
            <person name="Xiao L."/>
            <person name="Rajput S."/>
            <person name="Deng P."/>
            <person name="Jia W."/>
            <person name="Huang R."/>
            <person name="Zhang M."/>
            <person name="Sun Y."/>
            <person name="Hu J."/>
            <person name="Fu X."/>
            <person name="Schnable P.S."/>
            <person name="Li F."/>
            <person name="Zhang H."/>
            <person name="Feng B."/>
            <person name="Zhu X."/>
            <person name="Liu R."/>
            <person name="Schnable J.C."/>
            <person name="Zhu J.-K."/>
            <person name="Zhang H."/>
        </authorList>
    </citation>
    <scope>NUCLEOTIDE SEQUENCE [LARGE SCALE GENOMIC DNA]</scope>
</reference>
<dbReference type="AlphaFoldDB" id="A0A3L6Q3P0"/>
<name>A0A3L6Q3P0_PANMI</name>
<dbReference type="PANTHER" id="PTHR33159">
    <property type="entry name" value="RPM1-INTERACTING PROTEIN 4 (RIN4) FAMILY PROTEIN"/>
    <property type="match status" value="1"/>
</dbReference>
<dbReference type="EMBL" id="PQIB02000014">
    <property type="protein sequence ID" value="RLM69479.1"/>
    <property type="molecule type" value="Genomic_DNA"/>
</dbReference>
<dbReference type="InterPro" id="IPR008700">
    <property type="entry name" value="TypeIII_avirulence_cleave"/>
</dbReference>
<feature type="region of interest" description="Disordered" evidence="1">
    <location>
        <begin position="196"/>
        <end position="224"/>
    </location>
</feature>
<dbReference type="OrthoDB" id="618929at2759"/>
<feature type="domain" description="RIN4 pathogenic type III effector avirulence factor Avr cleavage site" evidence="2">
    <location>
        <begin position="135"/>
        <end position="169"/>
    </location>
</feature>
<evidence type="ECO:0000313" key="4">
    <source>
        <dbReference type="Proteomes" id="UP000275267"/>
    </source>
</evidence>
<comment type="caution">
    <text evidence="3">The sequence shown here is derived from an EMBL/GenBank/DDBJ whole genome shotgun (WGS) entry which is preliminary data.</text>
</comment>
<dbReference type="PANTHER" id="PTHR33159:SF29">
    <property type="entry name" value="OS11G0482200 PROTEIN"/>
    <property type="match status" value="1"/>
</dbReference>
<proteinExistence type="predicted"/>
<feature type="region of interest" description="Disordered" evidence="1">
    <location>
        <begin position="81"/>
        <end position="141"/>
    </location>
</feature>
<protein>
    <recommendedName>
        <fullName evidence="2">RIN4 pathogenic type III effector avirulence factor Avr cleavage site domain-containing protein</fullName>
    </recommendedName>
</protein>
<dbReference type="GO" id="GO:0005886">
    <property type="term" value="C:plasma membrane"/>
    <property type="evidence" value="ECO:0007669"/>
    <property type="project" value="TreeGrafter"/>
</dbReference>
<feature type="domain" description="RIN4 pathogenic type III effector avirulence factor Avr cleavage site" evidence="2">
    <location>
        <begin position="53"/>
        <end position="81"/>
    </location>
</feature>
<gene>
    <name evidence="3" type="ORF">C2845_PM17G08290</name>
</gene>
<evidence type="ECO:0000256" key="1">
    <source>
        <dbReference type="SAM" id="MobiDB-lite"/>
    </source>
</evidence>
<evidence type="ECO:0000259" key="2">
    <source>
        <dbReference type="Pfam" id="PF05627"/>
    </source>
</evidence>
<accession>A0A3L6Q3P0</accession>
<dbReference type="InterPro" id="IPR040387">
    <property type="entry name" value="RIN4/NOI4"/>
</dbReference>
<keyword evidence="4" id="KW-1185">Reference proteome</keyword>
<dbReference type="Proteomes" id="UP000275267">
    <property type="component" value="Unassembled WGS sequence"/>
</dbReference>
<organism evidence="3 4">
    <name type="scientific">Panicum miliaceum</name>
    <name type="common">Proso millet</name>
    <name type="synonym">Broomcorn millet</name>
    <dbReference type="NCBI Taxonomy" id="4540"/>
    <lineage>
        <taxon>Eukaryota</taxon>
        <taxon>Viridiplantae</taxon>
        <taxon>Streptophyta</taxon>
        <taxon>Embryophyta</taxon>
        <taxon>Tracheophyta</taxon>
        <taxon>Spermatophyta</taxon>
        <taxon>Magnoliopsida</taxon>
        <taxon>Liliopsida</taxon>
        <taxon>Poales</taxon>
        <taxon>Poaceae</taxon>
        <taxon>PACMAD clade</taxon>
        <taxon>Panicoideae</taxon>
        <taxon>Panicodae</taxon>
        <taxon>Paniceae</taxon>
        <taxon>Panicinae</taxon>
        <taxon>Panicum</taxon>
        <taxon>Panicum sect. Panicum</taxon>
    </lineage>
</organism>
<sequence length="224" mass="24704">MEYPDIIDSGRKNKTKELPLTYGLLAAYYHDLVDLMISIETPYFAMSTAGTAGSIPKFGEWKANDRGSPYTMYFENARKRRSNSGITPPLGASPARIISAPAGPRTPPRAPDAKPVKPQDRANRSRNQAKAGQGGSGSVPTWGVWNESNSSAGAQQYTLVFNQLREERRSAPPTHSIEQVQRPTHHDLYDHAPKGNGGGEVKHRWRRGHDEPTPLINTVEAPTY</sequence>